<keyword evidence="4" id="KW-0479">Metal-binding</keyword>
<evidence type="ECO:0000313" key="8">
    <source>
        <dbReference type="EMBL" id="MDQ0445684.1"/>
    </source>
</evidence>
<dbReference type="PRINTS" id="PR00690">
    <property type="entry name" value="ADHESNFAMILY"/>
</dbReference>
<dbReference type="SUPFAM" id="SSF53807">
    <property type="entry name" value="Helical backbone' metal receptor"/>
    <property type="match status" value="1"/>
</dbReference>
<comment type="similarity">
    <text evidence="2 6">Belongs to the bacterial solute-binding protein 9 family.</text>
</comment>
<evidence type="ECO:0000256" key="5">
    <source>
        <dbReference type="ARBA" id="ARBA00022729"/>
    </source>
</evidence>
<keyword evidence="5 7" id="KW-0732">Signal</keyword>
<dbReference type="Proteomes" id="UP001231124">
    <property type="component" value="Unassembled WGS sequence"/>
</dbReference>
<protein>
    <submittedName>
        <fullName evidence="8">Zinc/manganese transport system substrate-binding protein</fullName>
    </submittedName>
</protein>
<accession>A0ABU0HTN9</accession>
<feature type="chain" id="PRO_5046195134" evidence="7">
    <location>
        <begin position="25"/>
        <end position="310"/>
    </location>
</feature>
<evidence type="ECO:0000256" key="1">
    <source>
        <dbReference type="ARBA" id="ARBA00004196"/>
    </source>
</evidence>
<dbReference type="EMBL" id="JAUSVP010000001">
    <property type="protein sequence ID" value="MDQ0445684.1"/>
    <property type="molecule type" value="Genomic_DNA"/>
</dbReference>
<dbReference type="PANTHER" id="PTHR42953:SF1">
    <property type="entry name" value="METAL-BINDING PROTEIN HI_0362-RELATED"/>
    <property type="match status" value="1"/>
</dbReference>
<dbReference type="PRINTS" id="PR00691">
    <property type="entry name" value="ADHESINB"/>
</dbReference>
<sequence length="310" mass="32637">MPALLRIALVLAALVWVSSPSAAAAEEAEKVRVVASFSILGDLVRQVGGDHVEVTTLVGPESDVHSFSPAPGNARILARANLVVVNGLGLEGWIDRLIRASGTRAPVVTASAGVKTIEGVEPAGHQGHGHDHDTDPHAWQNVANVKLYVANIRDGLARVDPSHAADYAAAAAAYADRLDALDREVRAALGRIPPDNRRIITTHDAFGYFAAAYGMTILAPQSISTDSEASPRDIAAIITQIRKERVPAVFLETVTDPRQMERIARESGARVGGKVYSDALSAAGGPAPTYLDMIRANVKAFASALGPDRG</sequence>
<name>A0ABU0HTN9_9HYPH</name>
<evidence type="ECO:0000313" key="9">
    <source>
        <dbReference type="Proteomes" id="UP001231124"/>
    </source>
</evidence>
<keyword evidence="3 6" id="KW-0813">Transport</keyword>
<evidence type="ECO:0000256" key="3">
    <source>
        <dbReference type="ARBA" id="ARBA00022448"/>
    </source>
</evidence>
<dbReference type="InterPro" id="IPR006127">
    <property type="entry name" value="ZnuA-like"/>
</dbReference>
<comment type="caution">
    <text evidence="8">The sequence shown here is derived from an EMBL/GenBank/DDBJ whole genome shotgun (WGS) entry which is preliminary data.</text>
</comment>
<feature type="signal peptide" evidence="7">
    <location>
        <begin position="1"/>
        <end position="24"/>
    </location>
</feature>
<evidence type="ECO:0000256" key="6">
    <source>
        <dbReference type="RuleBase" id="RU003512"/>
    </source>
</evidence>
<dbReference type="Gene3D" id="3.40.50.1980">
    <property type="entry name" value="Nitrogenase molybdenum iron protein domain"/>
    <property type="match status" value="2"/>
</dbReference>
<dbReference type="PANTHER" id="PTHR42953">
    <property type="entry name" value="HIGH-AFFINITY ZINC UPTAKE SYSTEM PROTEIN ZNUA-RELATED"/>
    <property type="match status" value="1"/>
</dbReference>
<evidence type="ECO:0000256" key="7">
    <source>
        <dbReference type="SAM" id="SignalP"/>
    </source>
</evidence>
<reference evidence="8 9" key="1">
    <citation type="submission" date="2023-07" db="EMBL/GenBank/DDBJ databases">
        <title>Genomic Encyclopedia of Type Strains, Phase IV (KMG-IV): sequencing the most valuable type-strain genomes for metagenomic binning, comparative biology and taxonomic classification.</title>
        <authorList>
            <person name="Goeker M."/>
        </authorList>
    </citation>
    <scope>NUCLEOTIDE SEQUENCE [LARGE SCALE GENOMIC DNA]</scope>
    <source>
        <strain evidence="8 9">DSM 19013</strain>
    </source>
</reference>
<comment type="subcellular location">
    <subcellularLocation>
        <location evidence="1">Cell envelope</location>
    </subcellularLocation>
</comment>
<evidence type="ECO:0000256" key="2">
    <source>
        <dbReference type="ARBA" id="ARBA00011028"/>
    </source>
</evidence>
<evidence type="ECO:0000256" key="4">
    <source>
        <dbReference type="ARBA" id="ARBA00022723"/>
    </source>
</evidence>
<dbReference type="InterPro" id="IPR006128">
    <property type="entry name" value="Lipoprotein_PsaA-like"/>
</dbReference>
<dbReference type="InterPro" id="IPR006129">
    <property type="entry name" value="AdhesinB"/>
</dbReference>
<dbReference type="InterPro" id="IPR050492">
    <property type="entry name" value="Bact_metal-bind_prot9"/>
</dbReference>
<proteinExistence type="inferred from homology"/>
<organism evidence="8 9">
    <name type="scientific">Methylobacterium aerolatum</name>
    <dbReference type="NCBI Taxonomy" id="418708"/>
    <lineage>
        <taxon>Bacteria</taxon>
        <taxon>Pseudomonadati</taxon>
        <taxon>Pseudomonadota</taxon>
        <taxon>Alphaproteobacteria</taxon>
        <taxon>Hyphomicrobiales</taxon>
        <taxon>Methylobacteriaceae</taxon>
        <taxon>Methylobacterium</taxon>
    </lineage>
</organism>
<keyword evidence="9" id="KW-1185">Reference proteome</keyword>
<gene>
    <name evidence="8" type="ORF">QO012_000162</name>
</gene>
<dbReference type="Pfam" id="PF01297">
    <property type="entry name" value="ZnuA"/>
    <property type="match status" value="1"/>
</dbReference>